<evidence type="ECO:0000313" key="1">
    <source>
        <dbReference type="EMBL" id="BAG88434.1"/>
    </source>
</evidence>
<sequence>MLECQRRLRGFGSTATQAADLASLCLVGVAGGGAAVGRRRDDDRRHASRRGRDDTILAFHSPILSKFL</sequence>
<dbReference type="AlphaFoldDB" id="B7E7T7"/>
<organism evidence="1">
    <name type="scientific">Oryza sativa subsp. japonica</name>
    <name type="common">Rice</name>
    <dbReference type="NCBI Taxonomy" id="39947"/>
    <lineage>
        <taxon>Eukaryota</taxon>
        <taxon>Viridiplantae</taxon>
        <taxon>Streptophyta</taxon>
        <taxon>Embryophyta</taxon>
        <taxon>Tracheophyta</taxon>
        <taxon>Spermatophyta</taxon>
        <taxon>Magnoliopsida</taxon>
        <taxon>Liliopsida</taxon>
        <taxon>Poales</taxon>
        <taxon>Poaceae</taxon>
        <taxon>BOP clade</taxon>
        <taxon>Oryzoideae</taxon>
        <taxon>Oryzeae</taxon>
        <taxon>Oryzinae</taxon>
        <taxon>Oryza</taxon>
        <taxon>Oryza sativa</taxon>
    </lineage>
</organism>
<proteinExistence type="evidence at transcript level"/>
<dbReference type="EMBL" id="AK062760">
    <property type="protein sequence ID" value="BAG88434.1"/>
    <property type="molecule type" value="mRNA"/>
</dbReference>
<name>B7E7T7_ORYSJ</name>
<accession>B7E7T7</accession>
<protein>
    <submittedName>
        <fullName evidence="1">cDNA clone:001-106-G12, full insert sequence</fullName>
    </submittedName>
</protein>
<reference evidence="1" key="1">
    <citation type="journal article" date="2003" name="Science">
        <title>Collection, Mapping, and Annotation of Over 28,000 cDNA Clones from japonica Rice.</title>
        <authorList>
            <person name="Kikuchi S."/>
            <person name="Satoh K."/>
            <person name="Nagata T."/>
            <person name="Kawagashira N."/>
            <person name="Doi K."/>
            <person name="Kishimoto N."/>
            <person name="Yazaki J."/>
            <person name="Ishikawa M."/>
            <person name="Yamada H."/>
            <person name="Ooka H."/>
            <person name="Hotta I."/>
            <person name="Kojima K."/>
            <person name="Namiki T."/>
            <person name="Ohneda E."/>
            <person name="Yahagi W."/>
            <person name="Suzuki K."/>
            <person name="Li C."/>
            <person name="Ohtsuki K."/>
            <person name="Shishiki T."/>
            <person name="Otomo Y."/>
            <person name="Murakami K."/>
            <person name="Iida Y."/>
            <person name="Sugano S."/>
            <person name="Fujimura T."/>
            <person name="Suzuki Y."/>
            <person name="Tsunoda Y."/>
            <person name="Kurosaki T."/>
            <person name="Kodama T."/>
            <person name="Masuda H."/>
            <person name="Kobayashi M."/>
            <person name="Xie Q."/>
            <person name="Lu M."/>
            <person name="Narikawa R."/>
            <person name="Sugiyama A."/>
            <person name="Mizuno K."/>
            <person name="Yokomizo S."/>
            <person name="Niikura J."/>
            <person name="Ikeda R."/>
            <person name="Ishibiki J."/>
            <person name="Kawamata M."/>
            <person name="Yoshimura A."/>
            <person name="Miura J."/>
            <person name="Kusumegi T."/>
            <person name="Oka M."/>
            <person name="Ryu R."/>
            <person name="Ueda M."/>
            <person name="Matsubara K."/>
            <person name="Kawai J."/>
            <person name="Carninci P."/>
            <person name="Adachi J."/>
            <person name="Aizawa K."/>
            <person name="Arakawa T."/>
            <person name="Fukuda S."/>
            <person name="Hara A."/>
            <person name="Hashidume W."/>
            <person name="Hayatsu N."/>
            <person name="Imotani K."/>
            <person name="Ishii Y."/>
            <person name="Itoh M."/>
            <person name="Kagawa I."/>
            <person name="Kondo S."/>
            <person name="Konno H."/>
            <person name="Miyazaki A."/>
            <person name="Osato N."/>
            <person name="Ota Y."/>
            <person name="Saito R."/>
            <person name="Sasaki D."/>
            <person name="Sato K."/>
            <person name="Shibata K."/>
            <person name="Shinagawa A."/>
            <person name="Shiraki T."/>
            <person name="Yoshino M."/>
            <person name="Hayashizaki Y."/>
        </authorList>
    </citation>
    <scope>NUCLEOTIDE SEQUENCE</scope>
</reference>